<dbReference type="InterPro" id="IPR056016">
    <property type="entry name" value="DUF7595"/>
</dbReference>
<dbReference type="Gramene" id="HORVU.MOREX.r3.7HG0752280.1">
    <property type="protein sequence ID" value="HORVU.MOREX.r3.7HG0752280.1.CDS1"/>
    <property type="gene ID" value="HORVU.MOREX.r3.7HG0752280"/>
</dbReference>
<dbReference type="AlphaFoldDB" id="A0A8I6YPP4"/>
<organism evidence="2 3">
    <name type="scientific">Hordeum vulgare subsp. vulgare</name>
    <name type="common">Domesticated barley</name>
    <dbReference type="NCBI Taxonomy" id="112509"/>
    <lineage>
        <taxon>Eukaryota</taxon>
        <taxon>Viridiplantae</taxon>
        <taxon>Streptophyta</taxon>
        <taxon>Embryophyta</taxon>
        <taxon>Tracheophyta</taxon>
        <taxon>Spermatophyta</taxon>
        <taxon>Magnoliopsida</taxon>
        <taxon>Liliopsida</taxon>
        <taxon>Poales</taxon>
        <taxon>Poaceae</taxon>
        <taxon>BOP clade</taxon>
        <taxon>Pooideae</taxon>
        <taxon>Triticodae</taxon>
        <taxon>Triticeae</taxon>
        <taxon>Hordeinae</taxon>
        <taxon>Hordeum</taxon>
    </lineage>
</organism>
<evidence type="ECO:0000259" key="1">
    <source>
        <dbReference type="Pfam" id="PF24523"/>
    </source>
</evidence>
<feature type="domain" description="DUF7595" evidence="1">
    <location>
        <begin position="113"/>
        <end position="400"/>
    </location>
</feature>
<name>A0A8I6YPP4_HORVV</name>
<keyword evidence="3" id="KW-1185">Reference proteome</keyword>
<dbReference type="EnsemblPlants" id="HORVU.MOREX.r3.7HG0752280.1">
    <property type="protein sequence ID" value="HORVU.MOREX.r3.7HG0752280.1.CDS1"/>
    <property type="gene ID" value="HORVU.MOREX.r3.7HG0752280"/>
</dbReference>
<evidence type="ECO:0000313" key="3">
    <source>
        <dbReference type="Proteomes" id="UP000011116"/>
    </source>
</evidence>
<dbReference type="Proteomes" id="UP000011116">
    <property type="component" value="Chromosome 7H"/>
</dbReference>
<protein>
    <recommendedName>
        <fullName evidence="1">DUF7595 domain-containing protein</fullName>
    </recommendedName>
</protein>
<reference evidence="2" key="3">
    <citation type="submission" date="2022-01" db="UniProtKB">
        <authorList>
            <consortium name="EnsemblPlants"/>
        </authorList>
    </citation>
    <scope>IDENTIFICATION</scope>
    <source>
        <strain evidence="2">subsp. vulgare</strain>
    </source>
</reference>
<dbReference type="InterPro" id="IPR036047">
    <property type="entry name" value="F-box-like_dom_sf"/>
</dbReference>
<dbReference type="PANTHER" id="PTHR35828">
    <property type="entry name" value="OS08G0203800 PROTEIN-RELATED"/>
    <property type="match status" value="1"/>
</dbReference>
<evidence type="ECO:0000313" key="2">
    <source>
        <dbReference type="EnsemblPlants" id="HORVU.MOREX.r3.7HG0752280.1.CDS1"/>
    </source>
</evidence>
<sequence>MAPRNHGRNSICAAPGNMAPLLLPADLMLEIIARTDLVTLIRCAAACKRLRRDILSQSFLRRVIRLQPRILSYLSIFGDPHWSIHRVTAAAKSFCDSHLSPLMLRRIGDLFPYYIPVTSSGGIIVFYRLQVERMRPQEMHHFDLCVYNPMTGDPTFLSKSHLVLTSGTYTHEYVLLTAADGIDYSFMLLIIYISMWSIKVHTITSSSGGWRTVTCASHCNSPWRSVGRYSDAAILHGGIVHWLVVVDHDTQILAYDVSTGMSGVVKLPPTNCNASQLHLATSPDGKRLKLLAIDGFMISVWVQLPTVLAAGSSGWALETVIDIEENLRSLYPSLRAGGGPDIQVQFKPSGKKSSDVVLLRVHGRGNVVLDLETKEVHMHYLCSILLEIDLQSHLQSMKVFS</sequence>
<dbReference type="Pfam" id="PF24523">
    <property type="entry name" value="DUF7595"/>
    <property type="match status" value="1"/>
</dbReference>
<dbReference type="SUPFAM" id="SSF81383">
    <property type="entry name" value="F-box domain"/>
    <property type="match status" value="1"/>
</dbReference>
<reference evidence="3" key="1">
    <citation type="journal article" date="2012" name="Nature">
        <title>A physical, genetic and functional sequence assembly of the barley genome.</title>
        <authorList>
            <consortium name="The International Barley Genome Sequencing Consortium"/>
            <person name="Mayer K.F."/>
            <person name="Waugh R."/>
            <person name="Brown J.W."/>
            <person name="Schulman A."/>
            <person name="Langridge P."/>
            <person name="Platzer M."/>
            <person name="Fincher G.B."/>
            <person name="Muehlbauer G.J."/>
            <person name="Sato K."/>
            <person name="Close T.J."/>
            <person name="Wise R.P."/>
            <person name="Stein N."/>
        </authorList>
    </citation>
    <scope>NUCLEOTIDE SEQUENCE [LARGE SCALE GENOMIC DNA]</scope>
    <source>
        <strain evidence="3">cv. Morex</strain>
    </source>
</reference>
<proteinExistence type="predicted"/>
<dbReference type="PANTHER" id="PTHR35828:SF22">
    <property type="entry name" value="OS10G0103633 PROTEIN"/>
    <property type="match status" value="1"/>
</dbReference>
<accession>A0A8I6YPP4</accession>
<reference evidence="2" key="2">
    <citation type="submission" date="2020-10" db="EMBL/GenBank/DDBJ databases">
        <authorList>
            <person name="Scholz U."/>
            <person name="Mascher M."/>
            <person name="Fiebig A."/>
        </authorList>
    </citation>
    <scope>NUCLEOTIDE SEQUENCE [LARGE SCALE GENOMIC DNA]</scope>
    <source>
        <strain evidence="2">cv. Morex</strain>
    </source>
</reference>